<dbReference type="Proteomes" id="UP000682782">
    <property type="component" value="Chromosome"/>
</dbReference>
<gene>
    <name evidence="1" type="ORF">JYE49_01430</name>
</gene>
<accession>A0AC61N7E3</accession>
<protein>
    <submittedName>
        <fullName evidence="1">Arabinan endo-1,5-alpha-L-arabinosidase</fullName>
    </submittedName>
</protein>
<organism evidence="1 2">
    <name type="scientific">Aristaeella hokkaidonensis</name>
    <dbReference type="NCBI Taxonomy" id="3046382"/>
    <lineage>
        <taxon>Bacteria</taxon>
        <taxon>Bacillati</taxon>
        <taxon>Bacillota</taxon>
        <taxon>Clostridia</taxon>
        <taxon>Eubacteriales</taxon>
        <taxon>Aristaeellaceae</taxon>
        <taxon>Aristaeella</taxon>
    </lineage>
</organism>
<name>A0AC61N7E3_9FIRM</name>
<evidence type="ECO:0000313" key="2">
    <source>
        <dbReference type="Proteomes" id="UP000682782"/>
    </source>
</evidence>
<keyword evidence="2" id="KW-1185">Reference proteome</keyword>
<evidence type="ECO:0000313" key="1">
    <source>
        <dbReference type="EMBL" id="QUC67399.1"/>
    </source>
</evidence>
<dbReference type="EMBL" id="CP068393">
    <property type="protein sequence ID" value="QUC67399.1"/>
    <property type="molecule type" value="Genomic_DNA"/>
</dbReference>
<proteinExistence type="predicted"/>
<reference evidence="1" key="1">
    <citation type="submission" date="2021-01" db="EMBL/GenBank/DDBJ databases">
        <title>Complete genome sequence of Clostridiales bacterium R-7.</title>
        <authorList>
            <person name="Mahoney-Kurpe S.C."/>
            <person name="Palevich N."/>
            <person name="Koike S."/>
            <person name="Moon C.D."/>
            <person name="Attwood G.T."/>
        </authorList>
    </citation>
    <scope>NUCLEOTIDE SEQUENCE</scope>
    <source>
        <strain evidence="1">R-7</strain>
    </source>
</reference>
<sequence>MKIFLMLLAALILAVPAPGRAASFSDLGNTGLINRPEDWGAVNTHDPSLVRGDDGRWYVFSTDASAGDIHRCGVQVRVSDDLTHWEYLGAAFDDYETTCAEEIAAARLNPSKHDGLWAPDVVKVGDQWRMYYSASTFGSSRSVIGMAVSGSLTGPWEDKGIVIRSDAGASAKPNAIDPCIFTDPSGKQYMTWGSFFGGIWLTALDENGFAEGEPVRIAGFRGCRAEGSYLIWLPQTEYYYLFVSYGSLLEDYNIRVGRSRTIEGPYLDANGRQMTDLVAANESRIGVKLMGGYQLQHDNGTSLGIKAPGHCSVAVDGERLWLCHHTRTQKLADWWFAMQIRPMMLSADGWPLVMPMSYQGETFEPVTELPEGAYNLIRHETDSNKAPKVSERITLKDGRLDDRGSCALEDGRVNLTLDGVCYDGVALWQTDDERGGRVMSISAISGEGECIWLGEETIHEEETSR</sequence>